<accession>A0A4Q2UIU3</accession>
<dbReference type="EMBL" id="SBLB01000003">
    <property type="protein sequence ID" value="RYC69363.1"/>
    <property type="molecule type" value="Genomic_DNA"/>
</dbReference>
<evidence type="ECO:0000256" key="1">
    <source>
        <dbReference type="SAM" id="Phobius"/>
    </source>
</evidence>
<name>A0A4Q2UIU3_9BACT</name>
<feature type="transmembrane region" description="Helical" evidence="1">
    <location>
        <begin position="116"/>
        <end position="140"/>
    </location>
</feature>
<keyword evidence="1" id="KW-0812">Transmembrane</keyword>
<comment type="caution">
    <text evidence="2">The sequence shown here is derived from an EMBL/GenBank/DDBJ whole genome shotgun (WGS) entry which is preliminary data.</text>
</comment>
<organism evidence="2 3">
    <name type="scientific">Spirosoma sordidisoli</name>
    <dbReference type="NCBI Taxonomy" id="2502893"/>
    <lineage>
        <taxon>Bacteria</taxon>
        <taxon>Pseudomonadati</taxon>
        <taxon>Bacteroidota</taxon>
        <taxon>Cytophagia</taxon>
        <taxon>Cytophagales</taxon>
        <taxon>Cytophagaceae</taxon>
        <taxon>Spirosoma</taxon>
    </lineage>
</organism>
<dbReference type="RefSeq" id="WP_077921063.1">
    <property type="nucleotide sequence ID" value="NZ_SBLB01000003.1"/>
</dbReference>
<proteinExistence type="predicted"/>
<sequence length="255" mass="28346">MKALSELLRYRNEPLYLFGLVCLLAAAVCLVLTRLTDVQVNGVSAWYKPFKFFLSTTLFVWTMAWYMFYLGPSRAVQIYSWGVILLLGFELIYIAVQAGRGQLSHFKVDTPAYAALYGMMALAAVAIAIWTGYIGVLFCLRNFPDLPAAYVWGIRIGIGLFVIFAIEGLAMGSQLRHTVGGPDGSPGLPVVNWSRTYGDLRIAHFMGMHAIQIIPILAYYALKSVRLTVVVGLLYGLATTLLFIQAMRGKPFWPL</sequence>
<protein>
    <submittedName>
        <fullName evidence="2">Uncharacterized protein</fullName>
    </submittedName>
</protein>
<feature type="transmembrane region" description="Helical" evidence="1">
    <location>
        <begin position="78"/>
        <end position="96"/>
    </location>
</feature>
<reference evidence="2 3" key="1">
    <citation type="submission" date="2019-01" db="EMBL/GenBank/DDBJ databases">
        <title>Spirosoma flava sp. nov., a propanil-degrading bacterium isolated from herbicide-contaminated soil.</title>
        <authorList>
            <person name="Zhang L."/>
            <person name="Jiang J.-D."/>
        </authorList>
    </citation>
    <scope>NUCLEOTIDE SEQUENCE [LARGE SCALE GENOMIC DNA]</scope>
    <source>
        <strain evidence="2 3">TY50</strain>
    </source>
</reference>
<keyword evidence="1" id="KW-0472">Membrane</keyword>
<feature type="transmembrane region" description="Helical" evidence="1">
    <location>
        <begin position="152"/>
        <end position="172"/>
    </location>
</feature>
<keyword evidence="1" id="KW-1133">Transmembrane helix</keyword>
<keyword evidence="3" id="KW-1185">Reference proteome</keyword>
<gene>
    <name evidence="2" type="ORF">EQG79_12175</name>
</gene>
<feature type="transmembrane region" description="Helical" evidence="1">
    <location>
        <begin position="15"/>
        <end position="33"/>
    </location>
</feature>
<dbReference type="AlphaFoldDB" id="A0A4Q2UIU3"/>
<dbReference type="Proteomes" id="UP000290407">
    <property type="component" value="Unassembled WGS sequence"/>
</dbReference>
<feature type="transmembrane region" description="Helical" evidence="1">
    <location>
        <begin position="229"/>
        <end position="247"/>
    </location>
</feature>
<evidence type="ECO:0000313" key="3">
    <source>
        <dbReference type="Proteomes" id="UP000290407"/>
    </source>
</evidence>
<evidence type="ECO:0000313" key="2">
    <source>
        <dbReference type="EMBL" id="RYC69363.1"/>
    </source>
</evidence>
<feature type="transmembrane region" description="Helical" evidence="1">
    <location>
        <begin position="202"/>
        <end position="222"/>
    </location>
</feature>
<feature type="transmembrane region" description="Helical" evidence="1">
    <location>
        <begin position="53"/>
        <end position="71"/>
    </location>
</feature>